<keyword evidence="2" id="KW-0597">Phosphoprotein</keyword>
<dbReference type="GO" id="GO:0005886">
    <property type="term" value="C:plasma membrane"/>
    <property type="evidence" value="ECO:0007669"/>
    <property type="project" value="TreeGrafter"/>
</dbReference>
<name>A0A939KK36_9CLOT</name>
<comment type="caution">
    <text evidence="10">The sequence shown here is derived from an EMBL/GenBank/DDBJ whole genome shotgun (WGS) entry which is preliminary data.</text>
</comment>
<dbReference type="AlphaFoldDB" id="A0A939KK36"/>
<evidence type="ECO:0000256" key="1">
    <source>
        <dbReference type="ARBA" id="ARBA00022448"/>
    </source>
</evidence>
<organism evidence="10 11">
    <name type="scientific">Proteiniclasticum aestuarii</name>
    <dbReference type="NCBI Taxonomy" id="2817862"/>
    <lineage>
        <taxon>Bacteria</taxon>
        <taxon>Bacillati</taxon>
        <taxon>Bacillota</taxon>
        <taxon>Clostridia</taxon>
        <taxon>Eubacteriales</taxon>
        <taxon>Clostridiaceae</taxon>
        <taxon>Proteiniclasticum</taxon>
    </lineage>
</organism>
<keyword evidence="8 9" id="KW-0472">Membrane</keyword>
<evidence type="ECO:0000256" key="2">
    <source>
        <dbReference type="ARBA" id="ARBA00022553"/>
    </source>
</evidence>
<dbReference type="PANTHER" id="PTHR30578:SF0">
    <property type="entry name" value="ION-TRANSLOCATING OXIDOREDUCTASE COMPLEX SUBUNIT D"/>
    <property type="match status" value="1"/>
</dbReference>
<evidence type="ECO:0000256" key="6">
    <source>
        <dbReference type="ARBA" id="ARBA00022967"/>
    </source>
</evidence>
<dbReference type="GO" id="GO:0055085">
    <property type="term" value="P:transmembrane transport"/>
    <property type="evidence" value="ECO:0007669"/>
    <property type="project" value="InterPro"/>
</dbReference>
<dbReference type="InterPro" id="IPR004338">
    <property type="entry name" value="NqrB/RnfD"/>
</dbReference>
<feature type="transmembrane region" description="Helical" evidence="9">
    <location>
        <begin position="237"/>
        <end position="254"/>
    </location>
</feature>
<keyword evidence="11" id="KW-1185">Reference proteome</keyword>
<dbReference type="PANTHER" id="PTHR30578">
    <property type="entry name" value="ELECTRON TRANSPORT COMPLEX PROTEIN RNFD"/>
    <property type="match status" value="1"/>
</dbReference>
<sequence length="290" mass="30770">MENRKITVASSPHVKSDLRVNRIMLDVIIALVPVTAAGIYFNGIEGLFLVLVTIIGAMATEVLFKKALHKKHSLYDLSAIVTGLILGLILPVSTPLWVAAISSVFAIALVKEIFGGLGQNFMNPAVAAKIFAVVSYGNLVVNNGFEETAFIDRFLGTAGGNLGEASILAILVGGLYLALKGIIRVRVPFTIILVALAFSQFVLGDITILGANSSIYLIAFFMANDYASSSITNGGKWIYAILVAVAAASFIGVAENIEGAYYAILIGNVFAPFIDTFFKGKVDTKKEATA</sequence>
<keyword evidence="5 9" id="KW-0812">Transmembrane</keyword>
<proteinExistence type="predicted"/>
<keyword evidence="3" id="KW-0285">Flavoprotein</keyword>
<feature type="transmembrane region" description="Helical" evidence="9">
    <location>
        <begin position="185"/>
        <end position="202"/>
    </location>
</feature>
<keyword evidence="6" id="KW-1278">Translocase</keyword>
<dbReference type="Pfam" id="PF03116">
    <property type="entry name" value="NQR2_RnfD_RnfE"/>
    <property type="match status" value="1"/>
</dbReference>
<evidence type="ECO:0000256" key="4">
    <source>
        <dbReference type="ARBA" id="ARBA00022643"/>
    </source>
</evidence>
<accession>A0A939KK36</accession>
<reference evidence="10" key="1">
    <citation type="submission" date="2021-03" db="EMBL/GenBank/DDBJ databases">
        <title>Proteiniclasticum marinus sp. nov., isolated from tidal flat sediment.</title>
        <authorList>
            <person name="Namirimu T."/>
            <person name="Yang J.-A."/>
            <person name="Yang S.-H."/>
            <person name="Kim Y.-J."/>
            <person name="Kwon K.K."/>
        </authorList>
    </citation>
    <scope>NUCLEOTIDE SEQUENCE</scope>
    <source>
        <strain evidence="10">SCR006</strain>
    </source>
</reference>
<evidence type="ECO:0000313" key="11">
    <source>
        <dbReference type="Proteomes" id="UP000664218"/>
    </source>
</evidence>
<feature type="transmembrane region" description="Helical" evidence="9">
    <location>
        <begin position="260"/>
        <end position="278"/>
    </location>
</feature>
<evidence type="ECO:0000256" key="5">
    <source>
        <dbReference type="ARBA" id="ARBA00022692"/>
    </source>
</evidence>
<dbReference type="EMBL" id="JAFNJU010000009">
    <property type="protein sequence ID" value="MBO1265813.1"/>
    <property type="molecule type" value="Genomic_DNA"/>
</dbReference>
<feature type="transmembrane region" description="Helical" evidence="9">
    <location>
        <begin position="157"/>
        <end position="178"/>
    </location>
</feature>
<keyword evidence="1" id="KW-0813">Transport</keyword>
<evidence type="ECO:0000256" key="7">
    <source>
        <dbReference type="ARBA" id="ARBA00022989"/>
    </source>
</evidence>
<protein>
    <submittedName>
        <fullName evidence="10">RnfABCDGE type electron transport complex subunit D</fullName>
    </submittedName>
</protein>
<feature type="transmembrane region" description="Helical" evidence="9">
    <location>
        <begin position="47"/>
        <end position="64"/>
    </location>
</feature>
<evidence type="ECO:0000313" key="10">
    <source>
        <dbReference type="EMBL" id="MBO1265813.1"/>
    </source>
</evidence>
<dbReference type="Proteomes" id="UP000664218">
    <property type="component" value="Unassembled WGS sequence"/>
</dbReference>
<gene>
    <name evidence="10" type="ORF">J3A84_12305</name>
</gene>
<keyword evidence="4" id="KW-0288">FMN</keyword>
<feature type="transmembrane region" description="Helical" evidence="9">
    <location>
        <begin position="73"/>
        <end position="90"/>
    </location>
</feature>
<feature type="transmembrane region" description="Helical" evidence="9">
    <location>
        <begin position="23"/>
        <end position="41"/>
    </location>
</feature>
<keyword evidence="7 9" id="KW-1133">Transmembrane helix</keyword>
<dbReference type="RefSeq" id="WP_207600331.1">
    <property type="nucleotide sequence ID" value="NZ_JAFNJU010000009.1"/>
</dbReference>
<evidence type="ECO:0000256" key="9">
    <source>
        <dbReference type="SAM" id="Phobius"/>
    </source>
</evidence>
<evidence type="ECO:0000256" key="8">
    <source>
        <dbReference type="ARBA" id="ARBA00023136"/>
    </source>
</evidence>
<evidence type="ECO:0000256" key="3">
    <source>
        <dbReference type="ARBA" id="ARBA00022630"/>
    </source>
</evidence>